<evidence type="ECO:0000313" key="3">
    <source>
        <dbReference type="Proteomes" id="UP000315669"/>
    </source>
</evidence>
<evidence type="ECO:0000313" key="2">
    <source>
        <dbReference type="EMBL" id="TET86561.1"/>
    </source>
</evidence>
<dbReference type="Gene3D" id="3.60.21.10">
    <property type="match status" value="1"/>
</dbReference>
<comment type="caution">
    <text evidence="2">The sequence shown here is derived from an EMBL/GenBank/DDBJ whole genome shotgun (WGS) entry which is preliminary data.</text>
</comment>
<feature type="domain" description="Serine/threonine specific protein phosphatases" evidence="1">
    <location>
        <begin position="21"/>
        <end position="302"/>
    </location>
</feature>
<sequence length="306" mass="34865">MEISQLTRKAAASTAEEFSNLVKTSVETLIEERSRGRSGELEIEGGLVYLPSQGKTIVVGDLHGDLQSLIFILERSGFIRSSPQAREYIVFLGDYGDRGEKSVEVYYFILSLKLMFREKVILLRGNHEGPRDLKVRPHDLPYFLSVRYPDEWRKTYKSLRELFDSLHHSVMVREKYLMLHGGLPEGITSVSDIAYAHQYHPDKRYLEQILWSDPGQTPKNYPSPRGAGRIFGEKITREVLGQLGVKTLIRSHEPCEGTSLNHKGKVLTLFSRKGEPYFNSQAAYLEIDLSAKAKSGQELVKEAHYF</sequence>
<gene>
    <name evidence="2" type="ORF">E3J32_00195</name>
</gene>
<name>A0A523Y4V2_UNCAE</name>
<protein>
    <submittedName>
        <fullName evidence="2">Serine/threonine protein phosphatase</fullName>
    </submittedName>
</protein>
<dbReference type="InterPro" id="IPR050341">
    <property type="entry name" value="PP1_catalytic_subunit"/>
</dbReference>
<reference evidence="2 3" key="1">
    <citation type="submission" date="2019-03" db="EMBL/GenBank/DDBJ databases">
        <title>Metabolic potential of uncultured bacteria and archaea associated with petroleum seepage in deep-sea sediments.</title>
        <authorList>
            <person name="Dong X."/>
            <person name="Hubert C."/>
        </authorList>
    </citation>
    <scope>NUCLEOTIDE SEQUENCE [LARGE SCALE GENOMIC DNA]</scope>
    <source>
        <strain evidence="2">E29_bin25</strain>
    </source>
</reference>
<dbReference type="InterPro" id="IPR004843">
    <property type="entry name" value="Calcineurin-like_PHP"/>
</dbReference>
<dbReference type="InterPro" id="IPR006186">
    <property type="entry name" value="Ser/Thr-sp_prot-phosphatase"/>
</dbReference>
<dbReference type="PANTHER" id="PTHR11668">
    <property type="entry name" value="SERINE/THREONINE PROTEIN PHOSPHATASE"/>
    <property type="match status" value="1"/>
</dbReference>
<dbReference type="GO" id="GO:0004722">
    <property type="term" value="F:protein serine/threonine phosphatase activity"/>
    <property type="evidence" value="ECO:0007669"/>
    <property type="project" value="TreeGrafter"/>
</dbReference>
<dbReference type="PANTHER" id="PTHR11668:SF496">
    <property type="entry name" value="SERINE_THREONINE-PROTEIN PHOSPHATASE"/>
    <property type="match status" value="1"/>
</dbReference>
<organism evidence="2 3">
    <name type="scientific">Aerophobetes bacterium</name>
    <dbReference type="NCBI Taxonomy" id="2030807"/>
    <lineage>
        <taxon>Bacteria</taxon>
        <taxon>Candidatus Aerophobota</taxon>
    </lineage>
</organism>
<dbReference type="EMBL" id="SOII01000013">
    <property type="protein sequence ID" value="TET86561.1"/>
    <property type="molecule type" value="Genomic_DNA"/>
</dbReference>
<accession>A0A523Y4V2</accession>
<dbReference type="AlphaFoldDB" id="A0A523Y4V2"/>
<dbReference type="CDD" id="cd00144">
    <property type="entry name" value="MPP_PPP_family"/>
    <property type="match status" value="1"/>
</dbReference>
<evidence type="ECO:0000259" key="1">
    <source>
        <dbReference type="SMART" id="SM00156"/>
    </source>
</evidence>
<dbReference type="PRINTS" id="PR00114">
    <property type="entry name" value="STPHPHTASE"/>
</dbReference>
<dbReference type="GO" id="GO:0005737">
    <property type="term" value="C:cytoplasm"/>
    <property type="evidence" value="ECO:0007669"/>
    <property type="project" value="TreeGrafter"/>
</dbReference>
<dbReference type="InterPro" id="IPR029052">
    <property type="entry name" value="Metallo-depent_PP-like"/>
</dbReference>
<dbReference type="Proteomes" id="UP000315669">
    <property type="component" value="Unassembled WGS sequence"/>
</dbReference>
<proteinExistence type="predicted"/>
<dbReference type="SMART" id="SM00156">
    <property type="entry name" value="PP2Ac"/>
    <property type="match status" value="1"/>
</dbReference>
<dbReference type="Pfam" id="PF00149">
    <property type="entry name" value="Metallophos"/>
    <property type="match status" value="1"/>
</dbReference>
<dbReference type="SUPFAM" id="SSF56300">
    <property type="entry name" value="Metallo-dependent phosphatases"/>
    <property type="match status" value="1"/>
</dbReference>